<keyword evidence="1 5" id="KW-0489">Methyltransferase</keyword>
<evidence type="ECO:0000256" key="5">
    <source>
        <dbReference type="PROSITE-ProRule" id="PRU01026"/>
    </source>
</evidence>
<keyword evidence="3 5" id="KW-0949">S-adenosyl-L-methionine</keyword>
<dbReference type="InterPro" id="IPR029063">
    <property type="entry name" value="SAM-dependent_MTases_sf"/>
</dbReference>
<dbReference type="GO" id="GO:0000179">
    <property type="term" value="F:rRNA (adenine-N6,N6-)-dimethyltransferase activity"/>
    <property type="evidence" value="ECO:0007669"/>
    <property type="project" value="UniProtKB-UniRule"/>
</dbReference>
<dbReference type="InterPro" id="IPR001737">
    <property type="entry name" value="KsgA/Erm"/>
</dbReference>
<dbReference type="GO" id="GO:0003723">
    <property type="term" value="F:RNA binding"/>
    <property type="evidence" value="ECO:0007669"/>
    <property type="project" value="UniProtKB-UniRule"/>
</dbReference>
<sequence length="344" mass="38012">MASHAPYRHTPPDPANRRPDPTNSRRDSADPGRDPANHRHDLANHRPDPVDPLPDPARRPAAPDPAPRPVPPDGGPRRRPPYRTGRDRSRRVLSQNFLADPAAVGNIVRAARPGPDDLVVEVGAGRGDLTRALAAVAGRVVAYEVDPGLAADLAVACRPLANVTCRIEDFLQARPPRRPFALAGNIPWAMTAAVVDWCLAAPTLTAATLLTQWEYARKRTGGYGRWSRLTVLTWPSFEWRLAGRVHRTAFRPVPRVDAGVLRLERRTRPLLAAPALPAYERLVEIGFTGVGGSLYASLRRHHPTGRLDAAFRALRLDRATVVADVWPEQWLALFRLLHTPTRRH</sequence>
<feature type="binding site" evidence="5">
    <location>
        <position position="96"/>
    </location>
    <ligand>
        <name>S-adenosyl-L-methionine</name>
        <dbReference type="ChEBI" id="CHEBI:59789"/>
    </ligand>
</feature>
<dbReference type="PROSITE" id="PS51689">
    <property type="entry name" value="SAM_RNA_A_N6_MT"/>
    <property type="match status" value="1"/>
</dbReference>
<evidence type="ECO:0000313" key="9">
    <source>
        <dbReference type="Proteomes" id="UP000680866"/>
    </source>
</evidence>
<dbReference type="SUPFAM" id="SSF53335">
    <property type="entry name" value="S-adenosyl-L-methionine-dependent methyltransferases"/>
    <property type="match status" value="1"/>
</dbReference>
<feature type="compositionally biased region" description="Pro residues" evidence="6">
    <location>
        <begin position="62"/>
        <end position="74"/>
    </location>
</feature>
<dbReference type="NCBIfam" id="NF000337">
    <property type="entry name" value="erm_SHROVE"/>
    <property type="match status" value="1"/>
</dbReference>
<feature type="domain" description="Ribosomal RNA adenine methylase transferase N-terminal" evidence="7">
    <location>
        <begin position="103"/>
        <end position="267"/>
    </location>
</feature>
<dbReference type="InterPro" id="IPR020596">
    <property type="entry name" value="rRNA_Ade_Mease_Trfase_CS"/>
</dbReference>
<keyword evidence="9" id="KW-1185">Reference proteome</keyword>
<name>A0A810N8J2_9ACTN</name>
<dbReference type="KEGG" id="pry:Prubr_69530"/>
<comment type="similarity">
    <text evidence="5">Belongs to the class I-like SAM-binding methyltransferase superfamily. rRNA adenine N(6)-methyltransferase family.</text>
</comment>
<evidence type="ECO:0000313" key="8">
    <source>
        <dbReference type="EMBL" id="BCJ69932.1"/>
    </source>
</evidence>
<dbReference type="NCBIfam" id="NF000499">
    <property type="entry name" value="Erm23S_rRNA_broad"/>
    <property type="match status" value="1"/>
</dbReference>
<gene>
    <name evidence="8" type="ORF">Prubr_69530</name>
</gene>
<feature type="compositionally biased region" description="Basic and acidic residues" evidence="6">
    <location>
        <begin position="15"/>
        <end position="49"/>
    </location>
</feature>
<dbReference type="PANTHER" id="PTHR11727">
    <property type="entry name" value="DIMETHYLADENOSINE TRANSFERASE"/>
    <property type="match status" value="1"/>
</dbReference>
<dbReference type="Pfam" id="PF00398">
    <property type="entry name" value="RrnaAD"/>
    <property type="match status" value="1"/>
</dbReference>
<accession>A0A810N8J2</accession>
<feature type="binding site" evidence="5">
    <location>
        <position position="123"/>
    </location>
    <ligand>
        <name>S-adenosyl-L-methionine</name>
        <dbReference type="ChEBI" id="CHEBI:59789"/>
    </ligand>
</feature>
<organism evidence="8 9">
    <name type="scientific">Polymorphospora rubra</name>
    <dbReference type="NCBI Taxonomy" id="338584"/>
    <lineage>
        <taxon>Bacteria</taxon>
        <taxon>Bacillati</taxon>
        <taxon>Actinomycetota</taxon>
        <taxon>Actinomycetes</taxon>
        <taxon>Micromonosporales</taxon>
        <taxon>Micromonosporaceae</taxon>
        <taxon>Polymorphospora</taxon>
    </lineage>
</organism>
<dbReference type="AlphaFoldDB" id="A0A810N8J2"/>
<feature type="binding site" evidence="5">
    <location>
        <position position="144"/>
    </location>
    <ligand>
        <name>S-adenosyl-L-methionine</name>
        <dbReference type="ChEBI" id="CHEBI:59789"/>
    </ligand>
</feature>
<dbReference type="EMBL" id="AP023359">
    <property type="protein sequence ID" value="BCJ69932.1"/>
    <property type="molecule type" value="Genomic_DNA"/>
</dbReference>
<evidence type="ECO:0000256" key="4">
    <source>
        <dbReference type="ARBA" id="ARBA00022884"/>
    </source>
</evidence>
<feature type="region of interest" description="Disordered" evidence="6">
    <location>
        <begin position="1"/>
        <end position="92"/>
    </location>
</feature>
<feature type="binding site" evidence="5">
    <location>
        <position position="169"/>
    </location>
    <ligand>
        <name>S-adenosyl-L-methionine</name>
        <dbReference type="ChEBI" id="CHEBI:59789"/>
    </ligand>
</feature>
<proteinExistence type="inferred from homology"/>
<dbReference type="Gene3D" id="3.40.50.150">
    <property type="entry name" value="Vaccinia Virus protein VP39"/>
    <property type="match status" value="1"/>
</dbReference>
<reference evidence="8" key="1">
    <citation type="submission" date="2020-08" db="EMBL/GenBank/DDBJ databases">
        <title>Whole genome shotgun sequence of Polymorphospora rubra NBRC 101157.</title>
        <authorList>
            <person name="Komaki H."/>
            <person name="Tamura T."/>
        </authorList>
    </citation>
    <scope>NUCLEOTIDE SEQUENCE</scope>
    <source>
        <strain evidence="8">NBRC 101157</strain>
    </source>
</reference>
<feature type="binding site" evidence="5">
    <location>
        <position position="98"/>
    </location>
    <ligand>
        <name>S-adenosyl-L-methionine</name>
        <dbReference type="ChEBI" id="CHEBI:59789"/>
    </ligand>
</feature>
<dbReference type="InterPro" id="IPR020598">
    <property type="entry name" value="rRNA_Ade_methylase_Trfase_N"/>
</dbReference>
<evidence type="ECO:0000259" key="7">
    <source>
        <dbReference type="SMART" id="SM00650"/>
    </source>
</evidence>
<dbReference type="Proteomes" id="UP000680866">
    <property type="component" value="Chromosome"/>
</dbReference>
<keyword evidence="2 5" id="KW-0808">Transferase</keyword>
<protein>
    <recommendedName>
        <fullName evidence="7">Ribosomal RNA adenine methylase transferase N-terminal domain-containing protein</fullName>
    </recommendedName>
</protein>
<dbReference type="GO" id="GO:0005829">
    <property type="term" value="C:cytosol"/>
    <property type="evidence" value="ECO:0007669"/>
    <property type="project" value="TreeGrafter"/>
</dbReference>
<dbReference type="PANTHER" id="PTHR11727:SF7">
    <property type="entry name" value="DIMETHYLADENOSINE TRANSFERASE-RELATED"/>
    <property type="match status" value="1"/>
</dbReference>
<dbReference type="PROSITE" id="PS01131">
    <property type="entry name" value="RRNA_A_DIMETH"/>
    <property type="match status" value="1"/>
</dbReference>
<evidence type="ECO:0000256" key="6">
    <source>
        <dbReference type="SAM" id="MobiDB-lite"/>
    </source>
</evidence>
<evidence type="ECO:0000256" key="2">
    <source>
        <dbReference type="ARBA" id="ARBA00022679"/>
    </source>
</evidence>
<evidence type="ECO:0000256" key="1">
    <source>
        <dbReference type="ARBA" id="ARBA00022603"/>
    </source>
</evidence>
<dbReference type="SMART" id="SM00650">
    <property type="entry name" value="rADc"/>
    <property type="match status" value="1"/>
</dbReference>
<keyword evidence="4 5" id="KW-0694">RNA-binding</keyword>
<feature type="binding site" evidence="5">
    <location>
        <position position="185"/>
    </location>
    <ligand>
        <name>S-adenosyl-L-methionine</name>
        <dbReference type="ChEBI" id="CHEBI:59789"/>
    </ligand>
</feature>
<evidence type="ECO:0000256" key="3">
    <source>
        <dbReference type="ARBA" id="ARBA00022691"/>
    </source>
</evidence>